<name>A0AAE9L4U1_9BURK</name>
<accession>A0AAE9L4U1</accession>
<evidence type="ECO:0000256" key="1">
    <source>
        <dbReference type="SAM" id="MobiDB-lite"/>
    </source>
</evidence>
<dbReference type="Gene3D" id="6.20.450.20">
    <property type="match status" value="1"/>
</dbReference>
<protein>
    <submittedName>
        <fullName evidence="2">Uncharacterized protein</fullName>
    </submittedName>
</protein>
<proteinExistence type="predicted"/>
<dbReference type="EMBL" id="CP097331">
    <property type="protein sequence ID" value="URF07273.1"/>
    <property type="molecule type" value="Genomic_DNA"/>
</dbReference>
<dbReference type="KEGG" id="ccam:M5D45_18845"/>
<reference evidence="2" key="1">
    <citation type="journal article" date="2022" name="Microbiol. Resour. Announc.">
        <title>Genome Sequence of Cupriavidus campinensis Strain G5, a Member of a Bacterial Consortium Capable of Polyethylene Degradation.</title>
        <authorList>
            <person name="Schneider B."/>
            <person name="Pfeiffer F."/>
            <person name="Dyall-Smith M."/>
            <person name="Kunte H.J."/>
        </authorList>
    </citation>
    <scope>NUCLEOTIDE SEQUENCE</scope>
    <source>
        <strain evidence="2">G5</strain>
    </source>
</reference>
<dbReference type="AlphaFoldDB" id="A0AAE9L4U1"/>
<organism evidence="2 3">
    <name type="scientific">Cupriavidus campinensis</name>
    <dbReference type="NCBI Taxonomy" id="151783"/>
    <lineage>
        <taxon>Bacteria</taxon>
        <taxon>Pseudomonadati</taxon>
        <taxon>Pseudomonadota</taxon>
        <taxon>Betaproteobacteria</taxon>
        <taxon>Burkholderiales</taxon>
        <taxon>Burkholderiaceae</taxon>
        <taxon>Cupriavidus</taxon>
    </lineage>
</organism>
<sequence>MTAQTATIDQAMLEKLAASGSLQCVRVVAQTGGWRIVVRYGTSESTLVVRRGNIRVWPKLDTLVTFLVRMQIAEFEVDATAFQPGTPVARPRLDAAERMRAAHEAAAYDRWFKGQVQGGLEDKGPTATHEEVEREMDALKAAVRARRENRETRLDRRVAGRCKKGPPRTVRTNPDT</sequence>
<evidence type="ECO:0000313" key="2">
    <source>
        <dbReference type="EMBL" id="URF07273.1"/>
    </source>
</evidence>
<dbReference type="Proteomes" id="UP001056132">
    <property type="component" value="Chromosome 2"/>
</dbReference>
<gene>
    <name evidence="2" type="ORF">M5D45_18845</name>
</gene>
<dbReference type="RefSeq" id="WP_250025738.1">
    <property type="nucleotide sequence ID" value="NZ_CP097331.1"/>
</dbReference>
<reference evidence="2" key="2">
    <citation type="submission" date="2022-05" db="EMBL/GenBank/DDBJ databases">
        <authorList>
            <person name="Kunte H.-J."/>
        </authorList>
    </citation>
    <scope>NUCLEOTIDE SEQUENCE</scope>
    <source>
        <strain evidence="2">G5</strain>
    </source>
</reference>
<evidence type="ECO:0000313" key="3">
    <source>
        <dbReference type="Proteomes" id="UP001056132"/>
    </source>
</evidence>
<feature type="compositionally biased region" description="Basic and acidic residues" evidence="1">
    <location>
        <begin position="145"/>
        <end position="158"/>
    </location>
</feature>
<feature type="region of interest" description="Disordered" evidence="1">
    <location>
        <begin position="145"/>
        <end position="176"/>
    </location>
</feature>